<evidence type="ECO:0000256" key="2">
    <source>
        <dbReference type="SAM" id="Phobius"/>
    </source>
</evidence>
<feature type="region of interest" description="Disordered" evidence="1">
    <location>
        <begin position="331"/>
        <end position="358"/>
    </location>
</feature>
<accession>A0A2J6TTK5</accession>
<keyword evidence="4" id="KW-1185">Reference proteome</keyword>
<dbReference type="PANTHER" id="PTHR32251">
    <property type="entry name" value="3-OXO-5-ALPHA-STEROID 4-DEHYDROGENASE"/>
    <property type="match status" value="1"/>
</dbReference>
<dbReference type="AlphaFoldDB" id="A0A2J6TTK5"/>
<dbReference type="GO" id="GO:0016020">
    <property type="term" value="C:membrane"/>
    <property type="evidence" value="ECO:0007669"/>
    <property type="project" value="TreeGrafter"/>
</dbReference>
<feature type="transmembrane region" description="Helical" evidence="2">
    <location>
        <begin position="152"/>
        <end position="175"/>
    </location>
</feature>
<feature type="transmembrane region" description="Helical" evidence="2">
    <location>
        <begin position="46"/>
        <end position="70"/>
    </location>
</feature>
<dbReference type="Proteomes" id="UP000235371">
    <property type="component" value="Unassembled WGS sequence"/>
</dbReference>
<gene>
    <name evidence="3" type="ORF">K444DRAFT_517377</name>
</gene>
<dbReference type="OrthoDB" id="201504at2759"/>
<protein>
    <submittedName>
        <fullName evidence="3">DUF1295-domain-containing protein</fullName>
    </submittedName>
</protein>
<dbReference type="RefSeq" id="XP_024743256.1">
    <property type="nucleotide sequence ID" value="XM_024873772.1"/>
</dbReference>
<evidence type="ECO:0000256" key="1">
    <source>
        <dbReference type="SAM" id="MobiDB-lite"/>
    </source>
</evidence>
<dbReference type="EMBL" id="KZ613743">
    <property type="protein sequence ID" value="PMD66352.1"/>
    <property type="molecule type" value="Genomic_DNA"/>
</dbReference>
<dbReference type="GeneID" id="36581852"/>
<sequence length="358" mass="41573">MALPVIKTLTECSSLQKMVLPYLPQLYALPQRLLQSWNNPAELQTIYLATNPLITSLAFSLFLAPVFLIVSEINKNYSQVDRCWSILPTIYNAHYCLYAHLNGLETSRLDHLVAFSTVWSLRLTFNYWRKGGYNIGSEDYRWEVLRKYLNPAFFFVFNVTFISLAQSILLFLITTPTYVMVLVARFGKAMSTTDVVFARALMGLVLVEVFADQQQWNFQEAKRVYLKTAKVPHKFDQEDLDRGFVVTGLWSWSRHPNFAAEQAIWVVLYQWGCWTSEVLYNWTFLGAMSYLLLFQASTWFTEHITAEKYTDYKEYQNRVGKFLPKLVSDLPGDFSDQKAKPKIEKAEKKDGTLKKSIR</sequence>
<evidence type="ECO:0000313" key="4">
    <source>
        <dbReference type="Proteomes" id="UP000235371"/>
    </source>
</evidence>
<dbReference type="Pfam" id="PF06966">
    <property type="entry name" value="DUF1295"/>
    <property type="match status" value="1"/>
</dbReference>
<dbReference type="InterPro" id="IPR010721">
    <property type="entry name" value="UstE-like"/>
</dbReference>
<keyword evidence="2" id="KW-1133">Transmembrane helix</keyword>
<dbReference type="InParanoid" id="A0A2J6TTK5"/>
<name>A0A2J6TTK5_9HELO</name>
<evidence type="ECO:0000313" key="3">
    <source>
        <dbReference type="EMBL" id="PMD66352.1"/>
    </source>
</evidence>
<reference evidence="3 4" key="1">
    <citation type="submission" date="2016-04" db="EMBL/GenBank/DDBJ databases">
        <title>A degradative enzymes factory behind the ericoid mycorrhizal symbiosis.</title>
        <authorList>
            <consortium name="DOE Joint Genome Institute"/>
            <person name="Martino E."/>
            <person name="Morin E."/>
            <person name="Grelet G."/>
            <person name="Kuo A."/>
            <person name="Kohler A."/>
            <person name="Daghino S."/>
            <person name="Barry K."/>
            <person name="Choi C."/>
            <person name="Cichocki N."/>
            <person name="Clum A."/>
            <person name="Copeland A."/>
            <person name="Hainaut M."/>
            <person name="Haridas S."/>
            <person name="Labutti K."/>
            <person name="Lindquist E."/>
            <person name="Lipzen A."/>
            <person name="Khouja H.-R."/>
            <person name="Murat C."/>
            <person name="Ohm R."/>
            <person name="Olson A."/>
            <person name="Spatafora J."/>
            <person name="Veneault-Fourrey C."/>
            <person name="Henrissat B."/>
            <person name="Grigoriev I."/>
            <person name="Martin F."/>
            <person name="Perotto S."/>
        </authorList>
    </citation>
    <scope>NUCLEOTIDE SEQUENCE [LARGE SCALE GENOMIC DNA]</scope>
    <source>
        <strain evidence="3 4">E</strain>
    </source>
</reference>
<feature type="compositionally biased region" description="Basic and acidic residues" evidence="1">
    <location>
        <begin position="335"/>
        <end position="358"/>
    </location>
</feature>
<keyword evidence="2" id="KW-0472">Membrane</keyword>
<organism evidence="3 4">
    <name type="scientific">Hyaloscypha bicolor E</name>
    <dbReference type="NCBI Taxonomy" id="1095630"/>
    <lineage>
        <taxon>Eukaryota</taxon>
        <taxon>Fungi</taxon>
        <taxon>Dikarya</taxon>
        <taxon>Ascomycota</taxon>
        <taxon>Pezizomycotina</taxon>
        <taxon>Leotiomycetes</taxon>
        <taxon>Helotiales</taxon>
        <taxon>Hyaloscyphaceae</taxon>
        <taxon>Hyaloscypha</taxon>
        <taxon>Hyaloscypha bicolor</taxon>
    </lineage>
</organism>
<proteinExistence type="predicted"/>
<feature type="transmembrane region" description="Helical" evidence="2">
    <location>
        <begin position="195"/>
        <end position="211"/>
    </location>
</feature>
<keyword evidence="2" id="KW-0812">Transmembrane</keyword>
<dbReference type="Gene3D" id="1.20.120.1630">
    <property type="match status" value="1"/>
</dbReference>
<dbReference type="PANTHER" id="PTHR32251:SF23">
    <property type="entry name" value="3-OXO-5-ALPHA-STEROID 4-DEHYDROGENASE (DUF1295)"/>
    <property type="match status" value="1"/>
</dbReference>